<keyword evidence="3" id="KW-1185">Reference proteome</keyword>
<dbReference type="AlphaFoldDB" id="A0A9P1IUS4"/>
<feature type="transmembrane region" description="Helical" evidence="1">
    <location>
        <begin position="79"/>
        <end position="101"/>
    </location>
</feature>
<name>A0A9P1IUS4_9PELO</name>
<evidence type="ECO:0000256" key="1">
    <source>
        <dbReference type="SAM" id="Phobius"/>
    </source>
</evidence>
<protein>
    <submittedName>
        <fullName evidence="2">Uncharacterized protein</fullName>
    </submittedName>
</protein>
<accession>A0A9P1IUS4</accession>
<sequence>MLSYPQITLIIIIHIFIVQKFKFISMDEILEKNGCQVQEVKCDQEKRAGNLVFCEIDCLETEKMKEKGIFPVDLVSGEWSILSLIPIYLLVKQTIVMLNLIERVWRANQRRNRVRG</sequence>
<evidence type="ECO:0000313" key="3">
    <source>
        <dbReference type="Proteomes" id="UP001152747"/>
    </source>
</evidence>
<keyword evidence="1" id="KW-0472">Membrane</keyword>
<reference evidence="2" key="1">
    <citation type="submission" date="2022-11" db="EMBL/GenBank/DDBJ databases">
        <authorList>
            <person name="Kikuchi T."/>
        </authorList>
    </citation>
    <scope>NUCLEOTIDE SEQUENCE</scope>
    <source>
        <strain evidence="2">PS1010</strain>
    </source>
</reference>
<comment type="caution">
    <text evidence="2">The sequence shown here is derived from an EMBL/GenBank/DDBJ whole genome shotgun (WGS) entry which is preliminary data.</text>
</comment>
<keyword evidence="1" id="KW-1133">Transmembrane helix</keyword>
<evidence type="ECO:0000313" key="2">
    <source>
        <dbReference type="EMBL" id="CAI5452553.1"/>
    </source>
</evidence>
<gene>
    <name evidence="2" type="ORF">CAMP_LOCUS15190</name>
</gene>
<dbReference type="Proteomes" id="UP001152747">
    <property type="component" value="Unassembled WGS sequence"/>
</dbReference>
<keyword evidence="1" id="KW-0812">Transmembrane</keyword>
<dbReference type="EMBL" id="CANHGI010000005">
    <property type="protein sequence ID" value="CAI5452553.1"/>
    <property type="molecule type" value="Genomic_DNA"/>
</dbReference>
<proteinExistence type="predicted"/>
<organism evidence="2 3">
    <name type="scientific">Caenorhabditis angaria</name>
    <dbReference type="NCBI Taxonomy" id="860376"/>
    <lineage>
        <taxon>Eukaryota</taxon>
        <taxon>Metazoa</taxon>
        <taxon>Ecdysozoa</taxon>
        <taxon>Nematoda</taxon>
        <taxon>Chromadorea</taxon>
        <taxon>Rhabditida</taxon>
        <taxon>Rhabditina</taxon>
        <taxon>Rhabditomorpha</taxon>
        <taxon>Rhabditoidea</taxon>
        <taxon>Rhabditidae</taxon>
        <taxon>Peloderinae</taxon>
        <taxon>Caenorhabditis</taxon>
    </lineage>
</organism>